<dbReference type="OrthoDB" id="9810718at2"/>
<reference evidence="3 4" key="1">
    <citation type="submission" date="2018-06" db="EMBL/GenBank/DDBJ databases">
        <authorList>
            <consortium name="Pathogen Informatics"/>
            <person name="Doyle S."/>
        </authorList>
    </citation>
    <scope>NUCLEOTIDE SEQUENCE [LARGE SCALE GENOMIC DNA]</scope>
    <source>
        <strain evidence="3 4">NCTC13315</strain>
    </source>
</reference>
<accession>A0A378HZ21</accession>
<dbReference type="EMBL" id="UGNV01000001">
    <property type="protein sequence ID" value="STX28157.1"/>
    <property type="molecule type" value="Genomic_DNA"/>
</dbReference>
<dbReference type="PANTHER" id="PTHR33393">
    <property type="entry name" value="POLYGLUTAMINE SYNTHESIS ACCESSORY PROTEIN RV0574C-RELATED"/>
    <property type="match status" value="1"/>
</dbReference>
<sequence>MRPLIFLFLLLLNTVTLANQVHIIAVGDVLLHLPLQKKGGKDGFKSIWLAVIPQLRAADITYGNLEGPAAEMIDMHGNVTEKESKAYTTFPMFNYPPALITALRDSGFNIVSTANNHVLDRYAIGIDKTISLLHNNWLAFTGTRRQNSQDVWYSTLKVNDLSIVWLACTQDTNGIFDKYRQVLHCNRDKQLILSLIDQLAKSHDAVIVTPHWGVEYQTKPNQSQKKFAKELAEAGALAILGSHPHCMQPFSWLKTSQGKQVFVAYSLGNFISNQGSLKNRTSGLLSLYLEKNNKGVAIVKVAFSPTYMENRGGQMQLHKVTNKKHAAYQWLKNLLGEEYLVINGHDKNR</sequence>
<dbReference type="CDD" id="cd07381">
    <property type="entry name" value="MPP_CapA"/>
    <property type="match status" value="1"/>
</dbReference>
<proteinExistence type="inferred from homology"/>
<protein>
    <submittedName>
        <fullName evidence="3">Capsule biosynthesis protein</fullName>
    </submittedName>
</protein>
<evidence type="ECO:0000259" key="2">
    <source>
        <dbReference type="SMART" id="SM00854"/>
    </source>
</evidence>
<comment type="similarity">
    <text evidence="1">Belongs to the CapA family.</text>
</comment>
<dbReference type="Pfam" id="PF09587">
    <property type="entry name" value="PGA_cap"/>
    <property type="match status" value="1"/>
</dbReference>
<dbReference type="PANTHER" id="PTHR33393:SF11">
    <property type="entry name" value="POLYGLUTAMINE SYNTHESIS ACCESSORY PROTEIN RV0574C-RELATED"/>
    <property type="match status" value="1"/>
</dbReference>
<dbReference type="SMART" id="SM00854">
    <property type="entry name" value="PGA_cap"/>
    <property type="match status" value="1"/>
</dbReference>
<dbReference type="RefSeq" id="WP_115301925.1">
    <property type="nucleotide sequence ID" value="NZ_CAAAHO010000008.1"/>
</dbReference>
<dbReference type="Gene3D" id="3.60.21.10">
    <property type="match status" value="1"/>
</dbReference>
<dbReference type="InterPro" id="IPR029052">
    <property type="entry name" value="Metallo-depent_PP-like"/>
</dbReference>
<evidence type="ECO:0000313" key="4">
    <source>
        <dbReference type="Proteomes" id="UP000254968"/>
    </source>
</evidence>
<dbReference type="InterPro" id="IPR052169">
    <property type="entry name" value="CW_Biosynth-Accessory"/>
</dbReference>
<name>A0A378HZ21_9GAMM</name>
<dbReference type="SUPFAM" id="SSF56300">
    <property type="entry name" value="Metallo-dependent phosphatases"/>
    <property type="match status" value="1"/>
</dbReference>
<keyword evidence="4" id="KW-1185">Reference proteome</keyword>
<dbReference type="Proteomes" id="UP000254968">
    <property type="component" value="Unassembled WGS sequence"/>
</dbReference>
<dbReference type="AlphaFoldDB" id="A0A378HZ21"/>
<organism evidence="3 4">
    <name type="scientific">Legionella beliardensis</name>
    <dbReference type="NCBI Taxonomy" id="91822"/>
    <lineage>
        <taxon>Bacteria</taxon>
        <taxon>Pseudomonadati</taxon>
        <taxon>Pseudomonadota</taxon>
        <taxon>Gammaproteobacteria</taxon>
        <taxon>Legionellales</taxon>
        <taxon>Legionellaceae</taxon>
        <taxon>Legionella</taxon>
    </lineage>
</organism>
<gene>
    <name evidence="3" type="ORF">NCTC13315_00681</name>
</gene>
<evidence type="ECO:0000256" key="1">
    <source>
        <dbReference type="ARBA" id="ARBA00005662"/>
    </source>
</evidence>
<evidence type="ECO:0000313" key="3">
    <source>
        <dbReference type="EMBL" id="STX28157.1"/>
    </source>
</evidence>
<dbReference type="InterPro" id="IPR019079">
    <property type="entry name" value="Capsule_synth_CapA"/>
</dbReference>
<feature type="domain" description="Capsule synthesis protein CapA" evidence="2">
    <location>
        <begin position="22"/>
        <end position="274"/>
    </location>
</feature>